<protein>
    <recommendedName>
        <fullName evidence="6">Exodeoxyribonuclease 7 small subunit</fullName>
        <ecNumber evidence="6">3.1.11.6</ecNumber>
    </recommendedName>
    <alternativeName>
        <fullName evidence="6">Exodeoxyribonuclease VII small subunit</fullName>
        <shortName evidence="6">Exonuclease VII small subunit</shortName>
    </alternativeName>
</protein>
<evidence type="ECO:0000256" key="7">
    <source>
        <dbReference type="SAM" id="MobiDB-lite"/>
    </source>
</evidence>
<dbReference type="AlphaFoldDB" id="A0A2J8B5B0"/>
<dbReference type="Proteomes" id="UP000236394">
    <property type="component" value="Unassembled WGS sequence"/>
</dbReference>
<dbReference type="InterPro" id="IPR037004">
    <property type="entry name" value="Exonuc_VII_ssu_sf"/>
</dbReference>
<comment type="subunit">
    <text evidence="6">Heterooligomer composed of large and small subunits.</text>
</comment>
<gene>
    <name evidence="6" type="primary">xseB</name>
    <name evidence="8" type="ORF">B7R76_03620</name>
</gene>
<dbReference type="NCBIfam" id="TIGR01280">
    <property type="entry name" value="xseB"/>
    <property type="match status" value="1"/>
</dbReference>
<dbReference type="EMBL" id="NBZD01000001">
    <property type="protein sequence ID" value="PNH19967.1"/>
    <property type="molecule type" value="Genomic_DNA"/>
</dbReference>
<comment type="caution">
    <text evidence="8">The sequence shown here is derived from an EMBL/GenBank/DDBJ whole genome shotgun (WGS) entry which is preliminary data.</text>
</comment>
<proteinExistence type="inferred from homology"/>
<dbReference type="EC" id="3.1.11.6" evidence="6"/>
<dbReference type="Pfam" id="PF02609">
    <property type="entry name" value="Exonuc_VII_S"/>
    <property type="match status" value="1"/>
</dbReference>
<dbReference type="InterPro" id="IPR003761">
    <property type="entry name" value="Exonuc_VII_S"/>
</dbReference>
<sequence length="98" mass="11012">MDNIDDNNKELNGSDVSAEKGELSFESALRKLETVTTQLERGQLSLEESIQLFNTGVRLSAFCQDKLNEAKQKISQLLPESDDGTEIPFEGRQSEYKD</sequence>
<comment type="function">
    <text evidence="6">Bidirectionally degrades single-stranded DNA into large acid-insoluble oligonucleotides, which are then degraded further into small acid-soluble oligonucleotides.</text>
</comment>
<dbReference type="PANTHER" id="PTHR34137">
    <property type="entry name" value="EXODEOXYRIBONUCLEASE 7 SMALL SUBUNIT"/>
    <property type="match status" value="1"/>
</dbReference>
<organism evidence="8 9">
    <name type="scientific">Mageeibacillus indolicus</name>
    <dbReference type="NCBI Taxonomy" id="884684"/>
    <lineage>
        <taxon>Bacteria</taxon>
        <taxon>Bacillati</taxon>
        <taxon>Bacillota</taxon>
        <taxon>Clostridia</taxon>
        <taxon>Eubacteriales</taxon>
        <taxon>Oscillospiraceae</taxon>
        <taxon>Mageeibacillus</taxon>
    </lineage>
</organism>
<evidence type="ECO:0000256" key="4">
    <source>
        <dbReference type="ARBA" id="ARBA00022801"/>
    </source>
</evidence>
<dbReference type="PANTHER" id="PTHR34137:SF1">
    <property type="entry name" value="EXODEOXYRIBONUCLEASE 7 SMALL SUBUNIT"/>
    <property type="match status" value="1"/>
</dbReference>
<evidence type="ECO:0000313" key="8">
    <source>
        <dbReference type="EMBL" id="PNH19967.1"/>
    </source>
</evidence>
<comment type="similarity">
    <text evidence="1 6">Belongs to the XseB family.</text>
</comment>
<reference evidence="9" key="1">
    <citation type="submission" date="2017-04" db="EMBL/GenBank/DDBJ databases">
        <authorList>
            <person name="Bumgarner R.E."/>
            <person name="Fredricks D.N."/>
            <person name="Srinivasan S."/>
        </authorList>
    </citation>
    <scope>NUCLEOTIDE SEQUENCE [LARGE SCALE GENOMIC DNA]</scope>
    <source>
        <strain evidence="9">KA00405</strain>
    </source>
</reference>
<dbReference type="OMA" id="VPEQYGD"/>
<keyword evidence="5 6" id="KW-0269">Exonuclease</keyword>
<keyword evidence="3 6" id="KW-0540">Nuclease</keyword>
<dbReference type="HAMAP" id="MF_00337">
    <property type="entry name" value="Exonuc_7_S"/>
    <property type="match status" value="1"/>
</dbReference>
<dbReference type="GO" id="GO:0008855">
    <property type="term" value="F:exodeoxyribonuclease VII activity"/>
    <property type="evidence" value="ECO:0007669"/>
    <property type="project" value="UniProtKB-UniRule"/>
</dbReference>
<evidence type="ECO:0000256" key="1">
    <source>
        <dbReference type="ARBA" id="ARBA00009998"/>
    </source>
</evidence>
<dbReference type="RefSeq" id="WP_012993108.1">
    <property type="nucleotide sequence ID" value="NZ_NBZD01000001.1"/>
</dbReference>
<dbReference type="Gene3D" id="1.10.287.1040">
    <property type="entry name" value="Exonuclease VII, small subunit"/>
    <property type="match status" value="1"/>
</dbReference>
<comment type="catalytic activity">
    <reaction evidence="6">
        <text>Exonucleolytic cleavage in either 5'- to 3'- or 3'- to 5'-direction to yield nucleoside 5'-phosphates.</text>
        <dbReference type="EC" id="3.1.11.6"/>
    </reaction>
</comment>
<evidence type="ECO:0000256" key="3">
    <source>
        <dbReference type="ARBA" id="ARBA00022722"/>
    </source>
</evidence>
<dbReference type="GO" id="GO:0009318">
    <property type="term" value="C:exodeoxyribonuclease VII complex"/>
    <property type="evidence" value="ECO:0007669"/>
    <property type="project" value="UniProtKB-UniRule"/>
</dbReference>
<accession>A0A2J8B5B0</accession>
<evidence type="ECO:0000256" key="5">
    <source>
        <dbReference type="ARBA" id="ARBA00022839"/>
    </source>
</evidence>
<dbReference type="GO" id="GO:0006308">
    <property type="term" value="P:DNA catabolic process"/>
    <property type="evidence" value="ECO:0007669"/>
    <property type="project" value="UniProtKB-UniRule"/>
</dbReference>
<evidence type="ECO:0000256" key="2">
    <source>
        <dbReference type="ARBA" id="ARBA00022490"/>
    </source>
</evidence>
<dbReference type="GO" id="GO:0005829">
    <property type="term" value="C:cytosol"/>
    <property type="evidence" value="ECO:0007669"/>
    <property type="project" value="TreeGrafter"/>
</dbReference>
<evidence type="ECO:0000313" key="9">
    <source>
        <dbReference type="Proteomes" id="UP000236394"/>
    </source>
</evidence>
<keyword evidence="2 6" id="KW-0963">Cytoplasm</keyword>
<evidence type="ECO:0000256" key="6">
    <source>
        <dbReference type="HAMAP-Rule" id="MF_00337"/>
    </source>
</evidence>
<name>A0A2J8B5B0_9FIRM</name>
<dbReference type="SUPFAM" id="SSF116842">
    <property type="entry name" value="XseB-like"/>
    <property type="match status" value="1"/>
</dbReference>
<comment type="subcellular location">
    <subcellularLocation>
        <location evidence="6">Cytoplasm</location>
    </subcellularLocation>
</comment>
<keyword evidence="4 6" id="KW-0378">Hydrolase</keyword>
<feature type="region of interest" description="Disordered" evidence="7">
    <location>
        <begin position="1"/>
        <end position="21"/>
    </location>
</feature>
<feature type="region of interest" description="Disordered" evidence="7">
    <location>
        <begin position="75"/>
        <end position="98"/>
    </location>
</feature>